<accession>A0A8S1M440</accession>
<feature type="transmembrane region" description="Helical" evidence="2">
    <location>
        <begin position="21"/>
        <end position="47"/>
    </location>
</feature>
<evidence type="ECO:0000313" key="3">
    <source>
        <dbReference type="EMBL" id="CAD8074787.1"/>
    </source>
</evidence>
<feature type="transmembrane region" description="Helical" evidence="2">
    <location>
        <begin position="856"/>
        <end position="873"/>
    </location>
</feature>
<gene>
    <name evidence="3" type="ORF">PPRIM_AZ9-3.1.T0530152</name>
</gene>
<keyword evidence="4" id="KW-1185">Reference proteome</keyword>
<proteinExistence type="predicted"/>
<keyword evidence="2" id="KW-1133">Transmembrane helix</keyword>
<organism evidence="3 4">
    <name type="scientific">Paramecium primaurelia</name>
    <dbReference type="NCBI Taxonomy" id="5886"/>
    <lineage>
        <taxon>Eukaryota</taxon>
        <taxon>Sar</taxon>
        <taxon>Alveolata</taxon>
        <taxon>Ciliophora</taxon>
        <taxon>Intramacronucleata</taxon>
        <taxon>Oligohymenophorea</taxon>
        <taxon>Peniculida</taxon>
        <taxon>Parameciidae</taxon>
        <taxon>Paramecium</taxon>
    </lineage>
</organism>
<protein>
    <recommendedName>
        <fullName evidence="5">Transmembrane protein</fullName>
    </recommendedName>
</protein>
<dbReference type="Proteomes" id="UP000688137">
    <property type="component" value="Unassembled WGS sequence"/>
</dbReference>
<name>A0A8S1M440_PARPR</name>
<sequence>MISCFLQKSLINRQRSKQNEYLIIYAYFLFDFGWIIKSVKILNYLFLTKFSCSEQYQQWQAQYNSNKQLQDDDLVFKDSNFYQNDLQKKNSILHFDYLLNIQAKYIIQCGKSQISQSLIGSSLEATQQSITQEYIETSLKSDIRIRYLEIKIVEVLILKQQLYNNLRNTSLQYQNDINFNKQLYQLCEQLYEVDKLLKQKFKNTPTQKIHSLYTFFQGEILCNYNKSIQFYKNSRGFEIESNKFQQILNFNMNQQNFHYVILELCDDMQNLTLKGQSQNFYDNYGLNNEKKRLFEHLLPDCLIPYHNLYVKQFFEKGNSKYFNNFGVNFIMNNQHLLTTVNMCHRVTDLFSNNNVTFAVFLQQATQDQAFLIIDGNNFKCTFTKNLLILLGWSEQQINQFCILKEFKQIEISQIYPNFAIILKQFQEKEKKQSSINLYFPSPQSSFESLQREIKISNIKFKKIECDILIERKQIGNYCYYILNIIKMAEFNRGRQFSQIFQNPIKQNESINQSLYQDCIVDLQDDSPHIGNLNSVNFINQQQIGSIQNIQKPTQQQLNTIIQDNNSPVFNSRREETINQSEKLLMTQRNSQIKQPIISPSSQNEQSLQSNEDIEHSQRKTVRLELNENSIETDKMHKNNELLQQILQKSPSRYQQKFMYLFSIWFSLFIIFIIVQYIELRNDLDNFLSFGIMTSFYASIMGPHDLFFSMRITITAYQQMNREGFLPSSKLPQLIQPYQDSVQLGYTELRDSLYDQLNNQYIQSFLDEVNVTMYFMNKNDREIYGIDISFRDALFIILQYQYAQMIHLHYRISTVAMPYQISLFANYFMLHKESEKLTISMYDYAIKMHQNLNQKLIVLWVVFNFALIIIYIYLQIYQINFFQQLDKFIQLIFLIDEPILNNEIQRFNDLLDSIKSNSDILFMYNPENQLQLLLKKPLHFQKHQNQNYKQKQNYQSVNKKRNIIKILNSTFLIFLLQIMLIFSLLNIISTTLFFNKYDDTLYLYQQIQEMKLRSGNLFLYREISLRWSNFTFLTEDNKLQLYDLIDKAQNAISNYIQLSNKINVDTYLIDQNLIDLFENLNLHTVCEQIDEKFKNLTSTYCSLSFDGSLSKGMITALSYISNLIKSQQAINNFTRRVEMQYYEQEGSQIVGRIFSVLVNQFNISLKGQFDDMKLYLTVLSISFIIITIGIQVLLFYYYSPYLGRIMKIIKRVIHLIPFESLMNNEMVERQLKELNFNFQ</sequence>
<feature type="transmembrane region" description="Helical" evidence="2">
    <location>
        <begin position="970"/>
        <end position="993"/>
    </location>
</feature>
<feature type="compositionally biased region" description="Low complexity" evidence="1">
    <location>
        <begin position="594"/>
        <end position="610"/>
    </location>
</feature>
<dbReference type="EMBL" id="CAJJDM010000053">
    <property type="protein sequence ID" value="CAD8074787.1"/>
    <property type="molecule type" value="Genomic_DNA"/>
</dbReference>
<keyword evidence="2" id="KW-0812">Transmembrane</keyword>
<evidence type="ECO:0000256" key="2">
    <source>
        <dbReference type="SAM" id="Phobius"/>
    </source>
</evidence>
<evidence type="ECO:0000256" key="1">
    <source>
        <dbReference type="SAM" id="MobiDB-lite"/>
    </source>
</evidence>
<feature type="region of interest" description="Disordered" evidence="1">
    <location>
        <begin position="594"/>
        <end position="618"/>
    </location>
</feature>
<dbReference type="InterPro" id="IPR052994">
    <property type="entry name" value="Tiny_macrocysts_regulators"/>
</dbReference>
<feature type="transmembrane region" description="Helical" evidence="2">
    <location>
        <begin position="657"/>
        <end position="677"/>
    </location>
</feature>
<comment type="caution">
    <text evidence="3">The sequence shown here is derived from an EMBL/GenBank/DDBJ whole genome shotgun (WGS) entry which is preliminary data.</text>
</comment>
<evidence type="ECO:0000313" key="4">
    <source>
        <dbReference type="Proteomes" id="UP000688137"/>
    </source>
</evidence>
<dbReference type="PANTHER" id="PTHR31600:SF2">
    <property type="entry name" value="GAMETE ENRICHED GENE 10 PROTEIN-RELATED"/>
    <property type="match status" value="1"/>
</dbReference>
<feature type="transmembrane region" description="Helical" evidence="2">
    <location>
        <begin position="1173"/>
        <end position="1197"/>
    </location>
</feature>
<reference evidence="3" key="1">
    <citation type="submission" date="2021-01" db="EMBL/GenBank/DDBJ databases">
        <authorList>
            <consortium name="Genoscope - CEA"/>
            <person name="William W."/>
        </authorList>
    </citation>
    <scope>NUCLEOTIDE SEQUENCE</scope>
</reference>
<evidence type="ECO:0008006" key="5">
    <source>
        <dbReference type="Google" id="ProtNLM"/>
    </source>
</evidence>
<dbReference type="PANTHER" id="PTHR31600">
    <property type="entry name" value="TINY MACROCYSTS PROTEIN B-RELATED"/>
    <property type="match status" value="1"/>
</dbReference>
<dbReference type="AlphaFoldDB" id="A0A8S1M440"/>
<keyword evidence="2" id="KW-0472">Membrane</keyword>